<accession>A0A399EEN6</accession>
<organism evidence="2 3">
    <name type="scientific">Calidithermus roseus</name>
    <dbReference type="NCBI Taxonomy" id="1644118"/>
    <lineage>
        <taxon>Bacteria</taxon>
        <taxon>Thermotogati</taxon>
        <taxon>Deinococcota</taxon>
        <taxon>Deinococci</taxon>
        <taxon>Thermales</taxon>
        <taxon>Thermaceae</taxon>
        <taxon>Calidithermus</taxon>
    </lineage>
</organism>
<reference evidence="2 3" key="1">
    <citation type="submission" date="2018-08" db="EMBL/GenBank/DDBJ databases">
        <title>Meiothermus roseus NBRC 110900 genome sequencing project.</title>
        <authorList>
            <person name="Da Costa M.S."/>
            <person name="Albuquerque L."/>
            <person name="Raposo P."/>
            <person name="Froufe H.J.C."/>
            <person name="Barroso C.S."/>
            <person name="Egas C."/>
        </authorList>
    </citation>
    <scope>NUCLEOTIDE SEQUENCE [LARGE SCALE GENOMIC DNA]</scope>
    <source>
        <strain evidence="2 3">NBRC 110900</strain>
    </source>
</reference>
<sequence>MSGPITSRVRTVPMVLLTLREISGNPAVAAAQPSTPPLPVPAPSAAPSPQRSRGLTLWLTAPALAAIQEVMERLSTMVCTRFMPCPSFLSEAMMAWLAELRNTSLYSDFSPWCSGSSGAVGSSTVTVLVAVT</sequence>
<evidence type="ECO:0000313" key="2">
    <source>
        <dbReference type="EMBL" id="RIH82378.1"/>
    </source>
</evidence>
<dbReference type="EMBL" id="QWLA01000108">
    <property type="protein sequence ID" value="RIH82378.1"/>
    <property type="molecule type" value="Genomic_DNA"/>
</dbReference>
<gene>
    <name evidence="2" type="ORF">Mrose_03390</name>
</gene>
<feature type="region of interest" description="Disordered" evidence="1">
    <location>
        <begin position="28"/>
        <end position="51"/>
    </location>
</feature>
<keyword evidence="3" id="KW-1185">Reference proteome</keyword>
<proteinExistence type="predicted"/>
<dbReference type="AlphaFoldDB" id="A0A399EEN6"/>
<evidence type="ECO:0000313" key="3">
    <source>
        <dbReference type="Proteomes" id="UP000265341"/>
    </source>
</evidence>
<protein>
    <submittedName>
        <fullName evidence="2">Uncharacterized protein</fullName>
    </submittedName>
</protein>
<evidence type="ECO:0000256" key="1">
    <source>
        <dbReference type="SAM" id="MobiDB-lite"/>
    </source>
</evidence>
<name>A0A399EEN6_9DEIN</name>
<dbReference type="Proteomes" id="UP000265341">
    <property type="component" value="Unassembled WGS sequence"/>
</dbReference>
<comment type="caution">
    <text evidence="2">The sequence shown here is derived from an EMBL/GenBank/DDBJ whole genome shotgun (WGS) entry which is preliminary data.</text>
</comment>
<feature type="compositionally biased region" description="Pro residues" evidence="1">
    <location>
        <begin position="34"/>
        <end position="46"/>
    </location>
</feature>